<dbReference type="InterPro" id="IPR008030">
    <property type="entry name" value="NmrA-like"/>
</dbReference>
<evidence type="ECO:0000313" key="4">
    <source>
        <dbReference type="EMBL" id="KIM93573.1"/>
    </source>
</evidence>
<dbReference type="InterPro" id="IPR036291">
    <property type="entry name" value="NAD(P)-bd_dom_sf"/>
</dbReference>
<dbReference type="PANTHER" id="PTHR47706">
    <property type="entry name" value="NMRA-LIKE FAMILY PROTEIN"/>
    <property type="match status" value="1"/>
</dbReference>
<dbReference type="Pfam" id="PF05368">
    <property type="entry name" value="NmrA"/>
    <property type="match status" value="1"/>
</dbReference>
<dbReference type="Gene3D" id="3.40.50.720">
    <property type="entry name" value="NAD(P)-binding Rossmann-like Domain"/>
    <property type="match status" value="1"/>
</dbReference>
<dbReference type="GO" id="GO:0016491">
    <property type="term" value="F:oxidoreductase activity"/>
    <property type="evidence" value="ECO:0007669"/>
    <property type="project" value="UniProtKB-KW"/>
</dbReference>
<dbReference type="Gene3D" id="3.90.25.10">
    <property type="entry name" value="UDP-galactose 4-epimerase, domain 1"/>
    <property type="match status" value="1"/>
</dbReference>
<keyword evidence="5" id="KW-1185">Reference proteome</keyword>
<dbReference type="HOGENOM" id="CLU_044876_3_3_1"/>
<protein>
    <recommendedName>
        <fullName evidence="3">NmrA-like domain-containing protein</fullName>
    </recommendedName>
</protein>
<dbReference type="STRING" id="913774.A0A0C3C3W4"/>
<keyword evidence="2" id="KW-0560">Oxidoreductase</keyword>
<dbReference type="PANTHER" id="PTHR47706:SF10">
    <property type="entry name" value="NMRA-LIKE DOMAIN-CONTAINING PROTEIN"/>
    <property type="match status" value="1"/>
</dbReference>
<name>A0A0C3C3W4_OIDMZ</name>
<organism evidence="4 5">
    <name type="scientific">Oidiodendron maius (strain Zn)</name>
    <dbReference type="NCBI Taxonomy" id="913774"/>
    <lineage>
        <taxon>Eukaryota</taxon>
        <taxon>Fungi</taxon>
        <taxon>Dikarya</taxon>
        <taxon>Ascomycota</taxon>
        <taxon>Pezizomycotina</taxon>
        <taxon>Leotiomycetes</taxon>
        <taxon>Leotiomycetes incertae sedis</taxon>
        <taxon>Myxotrichaceae</taxon>
        <taxon>Oidiodendron</taxon>
    </lineage>
</organism>
<evidence type="ECO:0000313" key="5">
    <source>
        <dbReference type="Proteomes" id="UP000054321"/>
    </source>
</evidence>
<dbReference type="AlphaFoldDB" id="A0A0C3C3W4"/>
<dbReference type="SUPFAM" id="SSF51735">
    <property type="entry name" value="NAD(P)-binding Rossmann-fold domains"/>
    <property type="match status" value="1"/>
</dbReference>
<dbReference type="Proteomes" id="UP000054321">
    <property type="component" value="Unassembled WGS sequence"/>
</dbReference>
<dbReference type="InParanoid" id="A0A0C3C3W4"/>
<proteinExistence type="predicted"/>
<gene>
    <name evidence="4" type="ORF">OIDMADRAFT_46191</name>
</gene>
<feature type="domain" description="NmrA-like" evidence="3">
    <location>
        <begin position="6"/>
        <end position="231"/>
    </location>
</feature>
<dbReference type="EMBL" id="KN832894">
    <property type="protein sequence ID" value="KIM93573.1"/>
    <property type="molecule type" value="Genomic_DNA"/>
</dbReference>
<reference evidence="5" key="2">
    <citation type="submission" date="2015-01" db="EMBL/GenBank/DDBJ databases">
        <title>Evolutionary Origins and Diversification of the Mycorrhizal Mutualists.</title>
        <authorList>
            <consortium name="DOE Joint Genome Institute"/>
            <consortium name="Mycorrhizal Genomics Consortium"/>
            <person name="Kohler A."/>
            <person name="Kuo A."/>
            <person name="Nagy L.G."/>
            <person name="Floudas D."/>
            <person name="Copeland A."/>
            <person name="Barry K.W."/>
            <person name="Cichocki N."/>
            <person name="Veneault-Fourrey C."/>
            <person name="LaButti K."/>
            <person name="Lindquist E.A."/>
            <person name="Lipzen A."/>
            <person name="Lundell T."/>
            <person name="Morin E."/>
            <person name="Murat C."/>
            <person name="Riley R."/>
            <person name="Ohm R."/>
            <person name="Sun H."/>
            <person name="Tunlid A."/>
            <person name="Henrissat B."/>
            <person name="Grigoriev I.V."/>
            <person name="Hibbett D.S."/>
            <person name="Martin F."/>
        </authorList>
    </citation>
    <scope>NUCLEOTIDE SEQUENCE [LARGE SCALE GENOMIC DNA]</scope>
    <source>
        <strain evidence="5">Zn</strain>
    </source>
</reference>
<evidence type="ECO:0000259" key="3">
    <source>
        <dbReference type="Pfam" id="PF05368"/>
    </source>
</evidence>
<sequence>MLHPLKKVLFIGASGSIGGPVFKRLRSKGFTLTVLSRASSTATFDEDVKVIKRDYSDPNLAEAFEGQDAVVSFVTGAAILDQIKFIDLAAEAGVKRFIPSEFGSNTLNSRAQELVFFYKQKFAVLEHQRAVAEKYPSFTWTAIATGPIFDWCLETGFLGFDLKNNSALIYDSGDQGISATNMGTTAKAIESILNNHTATANKYIYISSFTVSQNNILRSLEKITGKTWTVNKADTKKGEREGREKLAKGDFSGFRELLACLMYGEDTGGDFTGSPEGVANELLNLPNEDLDKTIEAIIAS</sequence>
<dbReference type="OrthoDB" id="9984533at2759"/>
<evidence type="ECO:0000256" key="2">
    <source>
        <dbReference type="ARBA" id="ARBA00023002"/>
    </source>
</evidence>
<evidence type="ECO:0000256" key="1">
    <source>
        <dbReference type="ARBA" id="ARBA00022857"/>
    </source>
</evidence>
<accession>A0A0C3C3W4</accession>
<dbReference type="InterPro" id="IPR051609">
    <property type="entry name" value="NmrA/Isoflavone_reductase-like"/>
</dbReference>
<dbReference type="InterPro" id="IPR045312">
    <property type="entry name" value="PCBER-like"/>
</dbReference>
<keyword evidence="1" id="KW-0521">NADP</keyword>
<dbReference type="CDD" id="cd05259">
    <property type="entry name" value="PCBER_SDR_a"/>
    <property type="match status" value="1"/>
</dbReference>
<reference evidence="4 5" key="1">
    <citation type="submission" date="2014-04" db="EMBL/GenBank/DDBJ databases">
        <authorList>
            <consortium name="DOE Joint Genome Institute"/>
            <person name="Kuo A."/>
            <person name="Martino E."/>
            <person name="Perotto S."/>
            <person name="Kohler A."/>
            <person name="Nagy L.G."/>
            <person name="Floudas D."/>
            <person name="Copeland A."/>
            <person name="Barry K.W."/>
            <person name="Cichocki N."/>
            <person name="Veneault-Fourrey C."/>
            <person name="LaButti K."/>
            <person name="Lindquist E.A."/>
            <person name="Lipzen A."/>
            <person name="Lundell T."/>
            <person name="Morin E."/>
            <person name="Murat C."/>
            <person name="Sun H."/>
            <person name="Tunlid A."/>
            <person name="Henrissat B."/>
            <person name="Grigoriev I.V."/>
            <person name="Hibbett D.S."/>
            <person name="Martin F."/>
            <person name="Nordberg H.P."/>
            <person name="Cantor M.N."/>
            <person name="Hua S.X."/>
        </authorList>
    </citation>
    <scope>NUCLEOTIDE SEQUENCE [LARGE SCALE GENOMIC DNA]</scope>
    <source>
        <strain evidence="4 5">Zn</strain>
    </source>
</reference>